<reference evidence="2" key="2">
    <citation type="submission" date="2008-12" db="EMBL/GenBank/DDBJ databases">
        <title>Annotation of Streptomyces roseosporus strain NRRL 15998.</title>
        <authorList>
            <consortium name="The Broad Institute Genome Sequencing Platform"/>
            <consortium name="Broad Institute Microbial Sequencing Center"/>
            <person name="Fischbach M."/>
            <person name="Ward D."/>
            <person name="Young S."/>
            <person name="Kodira C.D."/>
            <person name="Zeng Q."/>
            <person name="Koehrsen M."/>
            <person name="Godfrey P."/>
            <person name="Alvarado L."/>
            <person name="Berlin A.M."/>
            <person name="Borenstein D."/>
            <person name="Chen Z."/>
            <person name="Engels R."/>
            <person name="Freedman E."/>
            <person name="Gellesch M."/>
            <person name="Goldberg J."/>
            <person name="Griggs A."/>
            <person name="Gujja S."/>
            <person name="Heiman D.I."/>
            <person name="Hepburn T.A."/>
            <person name="Howarth C."/>
            <person name="Jen D."/>
            <person name="Larson L."/>
            <person name="Lewis B."/>
            <person name="Mehta T."/>
            <person name="Park D."/>
            <person name="Pearson M."/>
            <person name="Roberts A."/>
            <person name="Saif S."/>
            <person name="Shea T.D."/>
            <person name="Shenoy N."/>
            <person name="Sisk P."/>
            <person name="Stolte C."/>
            <person name="Sykes S.N."/>
            <person name="Walk T."/>
            <person name="White J."/>
            <person name="Yandava C."/>
            <person name="Straight P."/>
            <person name="Clardy J."/>
            <person name="Hung D."/>
            <person name="Kolter R."/>
            <person name="Mekalanos J."/>
            <person name="Walker S."/>
            <person name="Walsh C.T."/>
            <person name="Wieland B.L.C."/>
            <person name="Ilzarbe M."/>
            <person name="Galagan J."/>
            <person name="Nusbaum C."/>
            <person name="Birren B."/>
        </authorList>
    </citation>
    <scope>NUCLEOTIDE SEQUENCE [LARGE SCALE GENOMIC DNA]</scope>
    <source>
        <strain evidence="2">NRRL 15998</strain>
    </source>
</reference>
<dbReference type="EMBL" id="DS999644">
    <property type="protein sequence ID" value="EFE79526.2"/>
    <property type="molecule type" value="Genomic_DNA"/>
</dbReference>
<evidence type="ECO:0000313" key="1">
    <source>
        <dbReference type="EMBL" id="EFE79526.2"/>
    </source>
</evidence>
<name>D6AMP7_STRFL</name>
<organism evidence="1 2">
    <name type="scientific">Streptomyces filamentosus NRRL 15998</name>
    <dbReference type="NCBI Taxonomy" id="457431"/>
    <lineage>
        <taxon>Bacteria</taxon>
        <taxon>Bacillati</taxon>
        <taxon>Actinomycetota</taxon>
        <taxon>Actinomycetes</taxon>
        <taxon>Kitasatosporales</taxon>
        <taxon>Streptomycetaceae</taxon>
        <taxon>Streptomyces</taxon>
    </lineage>
</organism>
<reference evidence="2" key="1">
    <citation type="submission" date="2008-10" db="EMBL/GenBank/DDBJ databases">
        <authorList>
            <person name="Molnar K."/>
        </authorList>
    </citation>
    <scope>NUCLEOTIDE SEQUENCE [LARGE SCALE GENOMIC DNA]</scope>
    <source>
        <strain evidence="2">NRRL 15998</strain>
    </source>
</reference>
<protein>
    <submittedName>
        <fullName evidence="1">Predicted protein</fullName>
    </submittedName>
</protein>
<evidence type="ECO:0000313" key="2">
    <source>
        <dbReference type="Proteomes" id="UP000003986"/>
    </source>
</evidence>
<gene>
    <name evidence="1" type="ORF">SSGG_06893</name>
</gene>
<sequence>MPLCSEAAKKLPLQGLNKDSYRYRESGGRASNAYWGMAVTRRAVSRYRDGSSHAFVEWYLKRSSRSSSGPTDNGTFFQRQIFDTRAKEGRPEPALGFGDAAYLRELDNPTEAPGTNCSLNVLDGNLAVRVGLGGDEHPPARCAADARKIAAAAIATMPD</sequence>
<dbReference type="AlphaFoldDB" id="D6AMP7"/>
<accession>D6AMP7</accession>
<dbReference type="Proteomes" id="UP000003986">
    <property type="component" value="Unassembled WGS sequence"/>
</dbReference>
<proteinExistence type="predicted"/>